<proteinExistence type="predicted"/>
<dbReference type="Proteomes" id="UP000038045">
    <property type="component" value="Unplaced"/>
</dbReference>
<organism evidence="2 3">
    <name type="scientific">Parastrongyloides trichosuri</name>
    <name type="common">Possum-specific nematode worm</name>
    <dbReference type="NCBI Taxonomy" id="131310"/>
    <lineage>
        <taxon>Eukaryota</taxon>
        <taxon>Metazoa</taxon>
        <taxon>Ecdysozoa</taxon>
        <taxon>Nematoda</taxon>
        <taxon>Chromadorea</taxon>
        <taxon>Rhabditida</taxon>
        <taxon>Tylenchina</taxon>
        <taxon>Panagrolaimomorpha</taxon>
        <taxon>Strongyloidoidea</taxon>
        <taxon>Strongyloididae</taxon>
        <taxon>Parastrongyloides</taxon>
    </lineage>
</organism>
<dbReference type="InterPro" id="IPR019426">
    <property type="entry name" value="7TM_GPCR_serpentine_rcpt_Srv"/>
</dbReference>
<evidence type="ECO:0000256" key="1">
    <source>
        <dbReference type="SAM" id="Phobius"/>
    </source>
</evidence>
<sequence length="342" mass="40641">MFCRKEFFFLSKFVLEPFLSIYFGIIFIFDGISFLFYISFLAFLITKLIKKDIYFCPGFYTLIIFNGFFDILFLIEEQSSFRIPLSGSFENFYLKDFSNSPIASICTIYSMCHLIFIALSSITLSINRLHTLFNPFSYKKYWTGWKLILFCIWPILIELPIFLNYYPSEVYYAKDKYGRITVFFSDLKVYFKLFDIINHIHIVTLIINTFFNIILIVKLKKEVEKSKKINKHYRVNTLMSKFATCYFILIFFIITLENVMKLLAENKYYNMAESILTIYVIVESTIIFYTPYTFLIISNTIRLKYFKFIGLKVSNIVDTIESIVIVNRKNGNNDNKIVLKKF</sequence>
<keyword evidence="1" id="KW-1133">Transmembrane helix</keyword>
<evidence type="ECO:0000313" key="2">
    <source>
        <dbReference type="Proteomes" id="UP000038045"/>
    </source>
</evidence>
<keyword evidence="1" id="KW-0812">Transmembrane</keyword>
<feature type="transmembrane region" description="Helical" evidence="1">
    <location>
        <begin position="147"/>
        <end position="166"/>
    </location>
</feature>
<keyword evidence="1" id="KW-0472">Membrane</keyword>
<feature type="transmembrane region" description="Helical" evidence="1">
    <location>
        <begin position="196"/>
        <end position="217"/>
    </location>
</feature>
<reference evidence="3" key="1">
    <citation type="submission" date="2017-02" db="UniProtKB">
        <authorList>
            <consortium name="WormBaseParasite"/>
        </authorList>
    </citation>
    <scope>IDENTIFICATION</scope>
</reference>
<accession>A0A0N4ZM11</accession>
<dbReference type="WBParaSite" id="PTRK_0000957433.1">
    <property type="protein sequence ID" value="PTRK_0000957433.1"/>
    <property type="gene ID" value="PTRK_0000957433"/>
</dbReference>
<evidence type="ECO:0000313" key="3">
    <source>
        <dbReference type="WBParaSite" id="PTRK_0000957433.1"/>
    </source>
</evidence>
<feature type="transmembrane region" description="Helical" evidence="1">
    <location>
        <begin position="238"/>
        <end position="256"/>
    </location>
</feature>
<feature type="transmembrane region" description="Helical" evidence="1">
    <location>
        <begin position="102"/>
        <end position="126"/>
    </location>
</feature>
<feature type="transmembrane region" description="Helical" evidence="1">
    <location>
        <begin position="53"/>
        <end position="75"/>
    </location>
</feature>
<dbReference type="AlphaFoldDB" id="A0A0N4ZM11"/>
<feature type="transmembrane region" description="Helical" evidence="1">
    <location>
        <begin position="20"/>
        <end position="46"/>
    </location>
</feature>
<feature type="transmembrane region" description="Helical" evidence="1">
    <location>
        <begin position="276"/>
        <end position="297"/>
    </location>
</feature>
<keyword evidence="2" id="KW-1185">Reference proteome</keyword>
<dbReference type="Pfam" id="PF10323">
    <property type="entry name" value="7TM_GPCR_Srv"/>
    <property type="match status" value="1"/>
</dbReference>
<protein>
    <submittedName>
        <fullName evidence="3">Serpentine receptor class gamma</fullName>
    </submittedName>
</protein>
<name>A0A0N4ZM11_PARTI</name>